<dbReference type="InterPro" id="IPR028896">
    <property type="entry name" value="GcvT/YgfZ/DmdA"/>
</dbReference>
<evidence type="ECO:0000256" key="7">
    <source>
        <dbReference type="PIRSR" id="PIRSR006487-1"/>
    </source>
</evidence>
<sequence length="413" mass="46931">MNNKNVNINENENKNKKTPLYDKHLALGAKIVSFAGFSMPLYYKSIIDEHLNVRNHSGLFDISHMGEIIVKGKDAGLFLDFVLTADVSSIFPNTIAYSLILNENGGVIDDLTVYKFSNESYMIVANAANTKKDFAWIHTQMINLQKSKLQDQSKFQDLTVENYSDKIGLLSVQGPKSRNIIYPLAEDISDNYDKSKNNFCNIFNFQYNIKPFKELSHFEFSCIKFKEINIEAVISRSGYTGEFGFEIFVSADDINKLWDYILDNKELSNLTPIGLGARDTLRFEAALPLYGHELDETINPYDAGLEKYLSKNKDFIGKEALEKIKNKEKKLIFFKLAGKQIPRHMQKILDENLKPIGCVASGTYSPLNKMPIGSAYISDSNVIPSSLKNFYIDIRGNFEKAEVVNPPFHKMKK</sequence>
<dbReference type="Pfam" id="PF01571">
    <property type="entry name" value="GCV_T"/>
    <property type="match status" value="1"/>
</dbReference>
<protein>
    <recommendedName>
        <fullName evidence="2">aminomethyltransferase</fullName>
        <ecNumber evidence="2">2.1.2.10</ecNumber>
    </recommendedName>
    <alternativeName>
        <fullName evidence="5">Glycine cleavage system T protein</fullName>
    </alternativeName>
</protein>
<feature type="domain" description="Aminomethyltransferase C-terminal" evidence="9">
    <location>
        <begin position="329"/>
        <end position="410"/>
    </location>
</feature>
<organism evidence="10 11">
    <name type="scientific">Candidatus Acididesulfobacter diazotrophicus</name>
    <dbReference type="NCBI Taxonomy" id="2597226"/>
    <lineage>
        <taxon>Bacteria</taxon>
        <taxon>Deltaproteobacteria</taxon>
        <taxon>Candidatus Acidulodesulfobacterales</taxon>
        <taxon>Candidatus Acididesulfobacter</taxon>
    </lineage>
</organism>
<accession>A0A519BPM5</accession>
<gene>
    <name evidence="10" type="primary">gcvT</name>
    <name evidence="10" type="ORF">EVG15_01900</name>
</gene>
<dbReference type="PIRSF" id="PIRSF006487">
    <property type="entry name" value="GcvT"/>
    <property type="match status" value="1"/>
</dbReference>
<dbReference type="PANTHER" id="PTHR43757:SF2">
    <property type="entry name" value="AMINOMETHYLTRANSFERASE, MITOCHONDRIAL"/>
    <property type="match status" value="1"/>
</dbReference>
<dbReference type="Gene3D" id="3.30.1360.120">
    <property type="entry name" value="Probable tRNA modification gtpase trme, domain 1"/>
    <property type="match status" value="1"/>
</dbReference>
<evidence type="ECO:0000256" key="2">
    <source>
        <dbReference type="ARBA" id="ARBA00012616"/>
    </source>
</evidence>
<dbReference type="Gene3D" id="4.10.1250.10">
    <property type="entry name" value="Aminomethyltransferase fragment"/>
    <property type="match status" value="1"/>
</dbReference>
<dbReference type="NCBIfam" id="TIGR00528">
    <property type="entry name" value="gcvT"/>
    <property type="match status" value="1"/>
</dbReference>
<keyword evidence="10" id="KW-0489">Methyltransferase</keyword>
<dbReference type="PANTHER" id="PTHR43757">
    <property type="entry name" value="AMINOMETHYLTRANSFERASE"/>
    <property type="match status" value="1"/>
</dbReference>
<dbReference type="GO" id="GO:0032259">
    <property type="term" value="P:methylation"/>
    <property type="evidence" value="ECO:0007669"/>
    <property type="project" value="UniProtKB-KW"/>
</dbReference>
<dbReference type="InterPro" id="IPR027266">
    <property type="entry name" value="TrmE/GcvT-like"/>
</dbReference>
<proteinExistence type="inferred from homology"/>
<dbReference type="AlphaFoldDB" id="A0A519BPM5"/>
<dbReference type="NCBIfam" id="NF001567">
    <property type="entry name" value="PRK00389.1"/>
    <property type="match status" value="1"/>
</dbReference>
<keyword evidence="4 10" id="KW-0808">Transferase</keyword>
<evidence type="ECO:0000259" key="9">
    <source>
        <dbReference type="Pfam" id="PF08669"/>
    </source>
</evidence>
<dbReference type="Gene3D" id="2.40.30.110">
    <property type="entry name" value="Aminomethyltransferase beta-barrel domains"/>
    <property type="match status" value="1"/>
</dbReference>
<keyword evidence="3" id="KW-0032">Aminotransferase</keyword>
<comment type="similarity">
    <text evidence="1">Belongs to the GcvT family.</text>
</comment>
<dbReference type="GO" id="GO:0004047">
    <property type="term" value="F:aminomethyltransferase activity"/>
    <property type="evidence" value="ECO:0007669"/>
    <property type="project" value="UniProtKB-EC"/>
</dbReference>
<dbReference type="EC" id="2.1.2.10" evidence="2"/>
<feature type="domain" description="GCVT N-terminal" evidence="8">
    <location>
        <begin position="20"/>
        <end position="313"/>
    </location>
</feature>
<dbReference type="GO" id="GO:0008483">
    <property type="term" value="F:transaminase activity"/>
    <property type="evidence" value="ECO:0007669"/>
    <property type="project" value="UniProtKB-KW"/>
</dbReference>
<evidence type="ECO:0000256" key="1">
    <source>
        <dbReference type="ARBA" id="ARBA00008609"/>
    </source>
</evidence>
<dbReference type="Gene3D" id="3.30.70.1400">
    <property type="entry name" value="Aminomethyltransferase beta-barrel domains"/>
    <property type="match status" value="1"/>
</dbReference>
<comment type="catalytic activity">
    <reaction evidence="6">
        <text>N(6)-[(R)-S(8)-aminomethyldihydrolipoyl]-L-lysyl-[protein] + (6S)-5,6,7,8-tetrahydrofolate = N(6)-[(R)-dihydrolipoyl]-L-lysyl-[protein] + (6R)-5,10-methylene-5,6,7,8-tetrahydrofolate + NH4(+)</text>
        <dbReference type="Rhea" id="RHEA:16945"/>
        <dbReference type="Rhea" id="RHEA-COMP:10475"/>
        <dbReference type="Rhea" id="RHEA-COMP:10492"/>
        <dbReference type="ChEBI" id="CHEBI:15636"/>
        <dbReference type="ChEBI" id="CHEBI:28938"/>
        <dbReference type="ChEBI" id="CHEBI:57453"/>
        <dbReference type="ChEBI" id="CHEBI:83100"/>
        <dbReference type="ChEBI" id="CHEBI:83143"/>
        <dbReference type="EC" id="2.1.2.10"/>
    </reaction>
</comment>
<evidence type="ECO:0000313" key="10">
    <source>
        <dbReference type="EMBL" id="RZD19214.1"/>
    </source>
</evidence>
<evidence type="ECO:0000256" key="4">
    <source>
        <dbReference type="ARBA" id="ARBA00022679"/>
    </source>
</evidence>
<evidence type="ECO:0000256" key="5">
    <source>
        <dbReference type="ARBA" id="ARBA00031395"/>
    </source>
</evidence>
<feature type="binding site" evidence="7">
    <location>
        <position position="246"/>
    </location>
    <ligand>
        <name>substrate</name>
    </ligand>
</feature>
<dbReference type="GO" id="GO:0008168">
    <property type="term" value="F:methyltransferase activity"/>
    <property type="evidence" value="ECO:0007669"/>
    <property type="project" value="UniProtKB-KW"/>
</dbReference>
<reference evidence="10 11" key="1">
    <citation type="journal article" date="2019" name="ISME J.">
        <title>Insights into ecological role of a new deltaproteobacterial order Candidatus Acidulodesulfobacterales by metagenomics and metatranscriptomics.</title>
        <authorList>
            <person name="Tan S."/>
            <person name="Liu J."/>
            <person name="Fang Y."/>
            <person name="Hedlund B.P."/>
            <person name="Lian Z.H."/>
            <person name="Huang L.Y."/>
            <person name="Li J.T."/>
            <person name="Huang L.N."/>
            <person name="Li W.J."/>
            <person name="Jiang H.C."/>
            <person name="Dong H.L."/>
            <person name="Shu W.S."/>
        </authorList>
    </citation>
    <scope>NUCLEOTIDE SEQUENCE [LARGE SCALE GENOMIC DNA]</scope>
    <source>
        <strain evidence="10">AP1</strain>
    </source>
</reference>
<evidence type="ECO:0000313" key="11">
    <source>
        <dbReference type="Proteomes" id="UP000319296"/>
    </source>
</evidence>
<dbReference type="GO" id="GO:0005960">
    <property type="term" value="C:glycine cleavage complex"/>
    <property type="evidence" value="ECO:0007669"/>
    <property type="project" value="InterPro"/>
</dbReference>
<comment type="caution">
    <text evidence="10">The sequence shown here is derived from an EMBL/GenBank/DDBJ whole genome shotgun (WGS) entry which is preliminary data.</text>
</comment>
<evidence type="ECO:0000256" key="6">
    <source>
        <dbReference type="ARBA" id="ARBA00047665"/>
    </source>
</evidence>
<dbReference type="InterPro" id="IPR013977">
    <property type="entry name" value="GcvT_C"/>
</dbReference>
<evidence type="ECO:0000256" key="3">
    <source>
        <dbReference type="ARBA" id="ARBA00022576"/>
    </source>
</evidence>
<evidence type="ECO:0000259" key="8">
    <source>
        <dbReference type="Pfam" id="PF01571"/>
    </source>
</evidence>
<dbReference type="EMBL" id="SGBB01000002">
    <property type="protein sequence ID" value="RZD19214.1"/>
    <property type="molecule type" value="Genomic_DNA"/>
</dbReference>
<dbReference type="Proteomes" id="UP000319296">
    <property type="component" value="Unassembled WGS sequence"/>
</dbReference>
<dbReference type="SUPFAM" id="SSF103025">
    <property type="entry name" value="Folate-binding domain"/>
    <property type="match status" value="1"/>
</dbReference>
<dbReference type="InterPro" id="IPR029043">
    <property type="entry name" value="GcvT/YgfZ_C"/>
</dbReference>
<dbReference type="InterPro" id="IPR006222">
    <property type="entry name" value="GCVT_N"/>
</dbReference>
<dbReference type="GO" id="GO:0006546">
    <property type="term" value="P:glycine catabolic process"/>
    <property type="evidence" value="ECO:0007669"/>
    <property type="project" value="InterPro"/>
</dbReference>
<dbReference type="Pfam" id="PF08669">
    <property type="entry name" value="GCV_T_C"/>
    <property type="match status" value="1"/>
</dbReference>
<dbReference type="SUPFAM" id="SSF101790">
    <property type="entry name" value="Aminomethyltransferase beta-barrel domain"/>
    <property type="match status" value="1"/>
</dbReference>
<dbReference type="GO" id="GO:0005829">
    <property type="term" value="C:cytosol"/>
    <property type="evidence" value="ECO:0007669"/>
    <property type="project" value="TreeGrafter"/>
</dbReference>
<dbReference type="InterPro" id="IPR006223">
    <property type="entry name" value="GcvT"/>
</dbReference>
<name>A0A519BPM5_9DELT</name>
<dbReference type="FunFam" id="3.30.70.1400:FF:000001">
    <property type="entry name" value="Aminomethyltransferase"/>
    <property type="match status" value="1"/>
</dbReference>